<name>A0A9D4V9P6_ADICA</name>
<keyword evidence="2" id="KW-0132">Cell division</keyword>
<evidence type="ECO:0000256" key="5">
    <source>
        <dbReference type="RuleBase" id="RU000383"/>
    </source>
</evidence>
<reference evidence="7" key="1">
    <citation type="submission" date="2021-01" db="EMBL/GenBank/DDBJ databases">
        <title>Adiantum capillus-veneris genome.</title>
        <authorList>
            <person name="Fang Y."/>
            <person name="Liao Q."/>
        </authorList>
    </citation>
    <scope>NUCLEOTIDE SEQUENCE</scope>
    <source>
        <strain evidence="7">H3</strain>
        <tissue evidence="7">Leaf</tissue>
    </source>
</reference>
<organism evidence="7 8">
    <name type="scientific">Adiantum capillus-veneris</name>
    <name type="common">Maidenhair fern</name>
    <dbReference type="NCBI Taxonomy" id="13818"/>
    <lineage>
        <taxon>Eukaryota</taxon>
        <taxon>Viridiplantae</taxon>
        <taxon>Streptophyta</taxon>
        <taxon>Embryophyta</taxon>
        <taxon>Tracheophyta</taxon>
        <taxon>Polypodiopsida</taxon>
        <taxon>Polypodiidae</taxon>
        <taxon>Polypodiales</taxon>
        <taxon>Pteridineae</taxon>
        <taxon>Pteridaceae</taxon>
        <taxon>Vittarioideae</taxon>
        <taxon>Adiantum</taxon>
    </lineage>
</organism>
<dbReference type="GO" id="GO:0051301">
    <property type="term" value="P:cell division"/>
    <property type="evidence" value="ECO:0007669"/>
    <property type="project" value="UniProtKB-KW"/>
</dbReference>
<accession>A0A9D4V9P6</accession>
<proteinExistence type="inferred from homology"/>
<evidence type="ECO:0000256" key="4">
    <source>
        <dbReference type="ARBA" id="ARBA00023306"/>
    </source>
</evidence>
<comment type="caution">
    <text evidence="7">The sequence shown here is derived from an EMBL/GenBank/DDBJ whole genome shotgun (WGS) entry which is preliminary data.</text>
</comment>
<feature type="domain" description="Cyclin-like" evidence="6">
    <location>
        <begin position="144"/>
        <end position="232"/>
    </location>
</feature>
<comment type="similarity">
    <text evidence="1">Belongs to the cyclin family. Cyclin D subfamily.</text>
</comment>
<dbReference type="InterPro" id="IPR013763">
    <property type="entry name" value="Cyclin-like_dom"/>
</dbReference>
<gene>
    <name evidence="7" type="ORF">GOP47_0001900</name>
</gene>
<evidence type="ECO:0000256" key="1">
    <source>
        <dbReference type="ARBA" id="ARBA00009065"/>
    </source>
</evidence>
<evidence type="ECO:0000256" key="2">
    <source>
        <dbReference type="ARBA" id="ARBA00022618"/>
    </source>
</evidence>
<dbReference type="InterPro" id="IPR006671">
    <property type="entry name" value="Cyclin_N"/>
</dbReference>
<dbReference type="InterPro" id="IPR039361">
    <property type="entry name" value="Cyclin"/>
</dbReference>
<dbReference type="Gene3D" id="1.10.472.10">
    <property type="entry name" value="Cyclin-like"/>
    <property type="match status" value="2"/>
</dbReference>
<dbReference type="PROSITE" id="PS00292">
    <property type="entry name" value="CYCLINS"/>
    <property type="match status" value="1"/>
</dbReference>
<keyword evidence="4" id="KW-0131">Cell cycle</keyword>
<evidence type="ECO:0000313" key="7">
    <source>
        <dbReference type="EMBL" id="KAI5082157.1"/>
    </source>
</evidence>
<protein>
    <recommendedName>
        <fullName evidence="6">Cyclin-like domain-containing protein</fullName>
    </recommendedName>
</protein>
<dbReference type="OrthoDB" id="62at2759"/>
<dbReference type="InterPro" id="IPR036915">
    <property type="entry name" value="Cyclin-like_sf"/>
</dbReference>
<dbReference type="CDD" id="cd20543">
    <property type="entry name" value="CYCLIN_AtCycD-like_rpt1"/>
    <property type="match status" value="1"/>
</dbReference>
<dbReference type="AlphaFoldDB" id="A0A9D4V9P6"/>
<evidence type="ECO:0000259" key="6">
    <source>
        <dbReference type="SMART" id="SM00385"/>
    </source>
</evidence>
<evidence type="ECO:0000256" key="3">
    <source>
        <dbReference type="ARBA" id="ARBA00023127"/>
    </source>
</evidence>
<sequence length="516" mass="57468">MDLLCEEEINWSPKCLPHIDDESDLDQSSSISSPPLAISSNSSIDCLSNSNFSIDSFTIHQCSDTSCIDCHHQCNSTACCNSTTSSCDFPSPDFHAAASHFLPTFDEQELQLMLEKQFEYMPEKYYYEELRRKNLSLVRRRAVQWLVGAQSKFSFTYTTIALAINYFDRYLSKNLSKVWSNWMLELLSTACLSIAAKMDEVVVPSILDLQQGAKKHIFHPSTVERMELLLLSTLQWKMRVSKLLFGVLLDSDSLQFDPCTLAASSIFYALGEIAPHILQFRPLQVPRQLLTINEDDFQRCCELIKEHGFPWASKSPLTKALYGSNKPQGWALDEHNQSRCDPSPTNIVAVVDKGSMVEVRCGSRKQNIGYWTSADKGEVRGCESRLCTKAEGDTGHDNAVQAMEIHGAEGGEYPLGLAKEKLLGGGVEGTAARAAQRPAGSATQKRQKGTFFFCCLPERDGERQTQSARFLVMCKALPMCRTGQHGSQGRKALKVKADGESRETRGGLVRAVVARE</sequence>
<dbReference type="SUPFAM" id="SSF47954">
    <property type="entry name" value="Cyclin-like"/>
    <property type="match status" value="1"/>
</dbReference>
<dbReference type="EMBL" id="JABFUD020000003">
    <property type="protein sequence ID" value="KAI5082157.1"/>
    <property type="molecule type" value="Genomic_DNA"/>
</dbReference>
<evidence type="ECO:0000313" key="8">
    <source>
        <dbReference type="Proteomes" id="UP000886520"/>
    </source>
</evidence>
<dbReference type="InterPro" id="IPR048258">
    <property type="entry name" value="Cyclins_cyclin-box"/>
</dbReference>
<keyword evidence="8" id="KW-1185">Reference proteome</keyword>
<dbReference type="Proteomes" id="UP000886520">
    <property type="component" value="Chromosome 2"/>
</dbReference>
<dbReference type="Pfam" id="PF00134">
    <property type="entry name" value="Cyclin_N"/>
    <property type="match status" value="1"/>
</dbReference>
<keyword evidence="3 5" id="KW-0195">Cyclin</keyword>
<dbReference type="FunFam" id="1.10.472.10:FF:000060">
    <property type="entry name" value="D6-type cyclin"/>
    <property type="match status" value="1"/>
</dbReference>
<dbReference type="PANTHER" id="PTHR10177">
    <property type="entry name" value="CYCLINS"/>
    <property type="match status" value="1"/>
</dbReference>
<dbReference type="SMART" id="SM00385">
    <property type="entry name" value="CYCLIN"/>
    <property type="match status" value="1"/>
</dbReference>